<keyword evidence="2" id="KW-0282">Flagellum</keyword>
<keyword evidence="2" id="KW-0966">Cell projection</keyword>
<evidence type="ECO:0000256" key="1">
    <source>
        <dbReference type="SAM" id="Phobius"/>
    </source>
</evidence>
<organism evidence="3 4">
    <name type="scientific">Sulfurisphaera ohwakuensis</name>
    <dbReference type="NCBI Taxonomy" id="69656"/>
    <lineage>
        <taxon>Archaea</taxon>
        <taxon>Thermoproteota</taxon>
        <taxon>Thermoprotei</taxon>
        <taxon>Sulfolobales</taxon>
        <taxon>Sulfolobaceae</taxon>
        <taxon>Sulfurisphaera</taxon>
    </lineage>
</organism>
<protein>
    <submittedName>
        <fullName evidence="2">Flagellin-like protein</fullName>
    </submittedName>
</protein>
<evidence type="ECO:0000313" key="2">
    <source>
        <dbReference type="EMBL" id="MBB5252434.1"/>
    </source>
</evidence>
<name>A0A650CH28_SULOH</name>
<proteinExistence type="predicted"/>
<feature type="transmembrane region" description="Helical" evidence="1">
    <location>
        <begin position="7"/>
        <end position="28"/>
    </location>
</feature>
<dbReference type="NCBIfam" id="NF046074">
    <property type="entry name" value="UpsB"/>
    <property type="match status" value="1"/>
</dbReference>
<accession>A0A650CH28</accession>
<dbReference type="NCBIfam" id="TIGR02537">
    <property type="entry name" value="arch_flag_Nterm"/>
    <property type="match status" value="1"/>
</dbReference>
<evidence type="ECO:0000313" key="5">
    <source>
        <dbReference type="Proteomes" id="UP000582213"/>
    </source>
</evidence>
<keyword evidence="4" id="KW-1185">Reference proteome</keyword>
<sequence>MKGISSIFSSLIVTMITISLAVPLFFYFNGLYDNNNGIISQNFNKLNNATLTQLSIINLGNSTAQIYFYNYGKSQISISLLIINNKEYHINIVIKPNEIIPLSKIIGANLILTNSTLIIEMNGNYYYYNIR</sequence>
<dbReference type="InterPro" id="IPR013373">
    <property type="entry name" value="Flagellin/pilin_N_arc"/>
</dbReference>
<keyword evidence="2" id="KW-0969">Cilium</keyword>
<dbReference type="KEGG" id="soh:D1869_07885"/>
<reference evidence="2 5" key="2">
    <citation type="submission" date="2020-08" db="EMBL/GenBank/DDBJ databases">
        <title>Genomic Encyclopedia of Type Strains, Phase IV (KMG-IV): sequencing the most valuable type-strain genomes for metagenomic binning, comparative biology and taxonomic classification.</title>
        <authorList>
            <person name="Goeker M."/>
        </authorList>
    </citation>
    <scope>NUCLEOTIDE SEQUENCE [LARGE SCALE GENOMIC DNA]</scope>
    <source>
        <strain evidence="2 5">DSM 12421</strain>
    </source>
</reference>
<dbReference type="Proteomes" id="UP000582213">
    <property type="component" value="Unassembled WGS sequence"/>
</dbReference>
<keyword evidence="1" id="KW-0472">Membrane</keyword>
<dbReference type="Proteomes" id="UP000427373">
    <property type="component" value="Chromosome"/>
</dbReference>
<keyword evidence="1" id="KW-0812">Transmembrane</keyword>
<gene>
    <name evidence="3" type="ORF">D1869_07885</name>
    <name evidence="2" type="ORF">HNQ62_000152</name>
</gene>
<dbReference type="EMBL" id="CP045484">
    <property type="protein sequence ID" value="QGR17112.1"/>
    <property type="molecule type" value="Genomic_DNA"/>
</dbReference>
<dbReference type="EMBL" id="JACHFY010000001">
    <property type="protein sequence ID" value="MBB5252434.1"/>
    <property type="molecule type" value="Genomic_DNA"/>
</dbReference>
<dbReference type="GeneID" id="1459429"/>
<dbReference type="RefSeq" id="WP_010979445.1">
    <property type="nucleotide sequence ID" value="NZ_AP031374.1"/>
</dbReference>
<evidence type="ECO:0000313" key="3">
    <source>
        <dbReference type="EMBL" id="QGR17112.1"/>
    </source>
</evidence>
<dbReference type="OrthoDB" id="41661at2157"/>
<reference evidence="3 4" key="1">
    <citation type="submission" date="2019-10" db="EMBL/GenBank/DDBJ databases">
        <title>Genome Sequences from Six Type Strain Members of the Archaeal Family Sulfolobaceae: Acidianus ambivalens, Acidianus infernus, Metallosphaera prunae, Stygiolobus azoricus, Sulfolobus metallicus, and Sulfurisphaera ohwakuensis.</title>
        <authorList>
            <person name="Counts J.A."/>
            <person name="Kelly R.M."/>
        </authorList>
    </citation>
    <scope>NUCLEOTIDE SEQUENCE [LARGE SCALE GENOMIC DNA]</scope>
    <source>
        <strain evidence="3 4">TA-1</strain>
    </source>
</reference>
<dbReference type="AlphaFoldDB" id="A0A650CH28"/>
<evidence type="ECO:0000313" key="4">
    <source>
        <dbReference type="Proteomes" id="UP000427373"/>
    </source>
</evidence>
<keyword evidence="1" id="KW-1133">Transmembrane helix</keyword>